<reference evidence="4" key="1">
    <citation type="journal article" date="2021" name="Nat. Commun.">
        <title>Genetic determinants of endophytism in the Arabidopsis root mycobiome.</title>
        <authorList>
            <person name="Mesny F."/>
            <person name="Miyauchi S."/>
            <person name="Thiergart T."/>
            <person name="Pickel B."/>
            <person name="Atanasova L."/>
            <person name="Karlsson M."/>
            <person name="Huettel B."/>
            <person name="Barry K.W."/>
            <person name="Haridas S."/>
            <person name="Chen C."/>
            <person name="Bauer D."/>
            <person name="Andreopoulos W."/>
            <person name="Pangilinan J."/>
            <person name="LaButti K."/>
            <person name="Riley R."/>
            <person name="Lipzen A."/>
            <person name="Clum A."/>
            <person name="Drula E."/>
            <person name="Henrissat B."/>
            <person name="Kohler A."/>
            <person name="Grigoriev I.V."/>
            <person name="Martin F.M."/>
            <person name="Hacquard S."/>
        </authorList>
    </citation>
    <scope>NUCLEOTIDE SEQUENCE</scope>
    <source>
        <strain evidence="4">MPI-CAGE-AT-0147</strain>
    </source>
</reference>
<sequence length="141" mass="15707">MSAHPSPQVRVAAIITNSEGQVLCSKRLNSHGSGTWQLPGGHLEYGESFFSCAEREACEETGLGVRGVKVVAVTNIMIFVKCERMNKEAQPQVMEPDKCGGWFWKTWDELKKAKNGSDGDNELFLPLVRLFEEYPDIATLM</sequence>
<evidence type="ECO:0000259" key="3">
    <source>
        <dbReference type="PROSITE" id="PS51462"/>
    </source>
</evidence>
<evidence type="ECO:0000313" key="5">
    <source>
        <dbReference type="Proteomes" id="UP000738349"/>
    </source>
</evidence>
<dbReference type="Proteomes" id="UP000738349">
    <property type="component" value="Unassembled WGS sequence"/>
</dbReference>
<comment type="caution">
    <text evidence="4">The sequence shown here is derived from an EMBL/GenBank/DDBJ whole genome shotgun (WGS) entry which is preliminary data.</text>
</comment>
<dbReference type="InterPro" id="IPR015797">
    <property type="entry name" value="NUDIX_hydrolase-like_dom_sf"/>
</dbReference>
<dbReference type="PROSITE" id="PS00893">
    <property type="entry name" value="NUDIX_BOX"/>
    <property type="match status" value="1"/>
</dbReference>
<keyword evidence="5" id="KW-1185">Reference proteome</keyword>
<dbReference type="PANTHER" id="PTHR16099">
    <property type="entry name" value="8-OXO-DGTP DIPHOSPHATES NUDT15"/>
    <property type="match status" value="1"/>
</dbReference>
<dbReference type="Gene3D" id="3.90.79.10">
    <property type="entry name" value="Nucleoside Triphosphate Pyrophosphohydrolase"/>
    <property type="match status" value="1"/>
</dbReference>
<dbReference type="GO" id="GO:0005829">
    <property type="term" value="C:cytosol"/>
    <property type="evidence" value="ECO:0007669"/>
    <property type="project" value="TreeGrafter"/>
</dbReference>
<dbReference type="PRINTS" id="PR00502">
    <property type="entry name" value="NUDIXFAMILY"/>
</dbReference>
<dbReference type="PROSITE" id="PS51462">
    <property type="entry name" value="NUDIX"/>
    <property type="match status" value="1"/>
</dbReference>
<evidence type="ECO:0000256" key="1">
    <source>
        <dbReference type="ARBA" id="ARBA00022801"/>
    </source>
</evidence>
<evidence type="ECO:0000313" key="4">
    <source>
        <dbReference type="EMBL" id="KAH7137717.1"/>
    </source>
</evidence>
<gene>
    <name evidence="4" type="ORF">EDB81DRAFT_800236</name>
</gene>
<dbReference type="FunFam" id="3.90.79.10:FF:000060">
    <property type="entry name" value="Nudix hydrolase 1"/>
    <property type="match status" value="1"/>
</dbReference>
<dbReference type="Pfam" id="PF00293">
    <property type="entry name" value="NUDIX"/>
    <property type="match status" value="1"/>
</dbReference>
<dbReference type="EMBL" id="JAGMUV010000012">
    <property type="protein sequence ID" value="KAH7137717.1"/>
    <property type="molecule type" value="Genomic_DNA"/>
</dbReference>
<dbReference type="AlphaFoldDB" id="A0A9P9IXU0"/>
<dbReference type="GO" id="GO:0006203">
    <property type="term" value="P:dGTP catabolic process"/>
    <property type="evidence" value="ECO:0007669"/>
    <property type="project" value="TreeGrafter"/>
</dbReference>
<dbReference type="SUPFAM" id="SSF55811">
    <property type="entry name" value="Nudix"/>
    <property type="match status" value="1"/>
</dbReference>
<dbReference type="InterPro" id="IPR020476">
    <property type="entry name" value="Nudix_hydrolase"/>
</dbReference>
<dbReference type="OrthoDB" id="447842at2759"/>
<evidence type="ECO:0000256" key="2">
    <source>
        <dbReference type="RuleBase" id="RU003476"/>
    </source>
</evidence>
<organism evidence="4 5">
    <name type="scientific">Dactylonectria macrodidyma</name>
    <dbReference type="NCBI Taxonomy" id="307937"/>
    <lineage>
        <taxon>Eukaryota</taxon>
        <taxon>Fungi</taxon>
        <taxon>Dikarya</taxon>
        <taxon>Ascomycota</taxon>
        <taxon>Pezizomycotina</taxon>
        <taxon>Sordariomycetes</taxon>
        <taxon>Hypocreomycetidae</taxon>
        <taxon>Hypocreales</taxon>
        <taxon>Nectriaceae</taxon>
        <taxon>Dactylonectria</taxon>
    </lineage>
</organism>
<name>A0A9P9IXU0_9HYPO</name>
<dbReference type="InterPro" id="IPR000086">
    <property type="entry name" value="NUDIX_hydrolase_dom"/>
</dbReference>
<proteinExistence type="inferred from homology"/>
<feature type="domain" description="Nudix hydrolase" evidence="3">
    <location>
        <begin position="5"/>
        <end position="129"/>
    </location>
</feature>
<comment type="similarity">
    <text evidence="2">Belongs to the Nudix hydrolase family.</text>
</comment>
<keyword evidence="1 2" id="KW-0378">Hydrolase</keyword>
<dbReference type="InterPro" id="IPR020084">
    <property type="entry name" value="NUDIX_hydrolase_CS"/>
</dbReference>
<dbReference type="PANTHER" id="PTHR16099:SF5">
    <property type="entry name" value="NUCLEOTIDE TRIPHOSPHATE DIPHOSPHATASE NUDT15"/>
    <property type="match status" value="1"/>
</dbReference>
<dbReference type="GO" id="GO:0035539">
    <property type="term" value="F:8-oxo-7,8-dihydrodeoxyguanosine triphosphate pyrophosphatase activity"/>
    <property type="evidence" value="ECO:0007669"/>
    <property type="project" value="TreeGrafter"/>
</dbReference>
<accession>A0A9P9IXU0</accession>
<dbReference type="CDD" id="cd04678">
    <property type="entry name" value="NUDIX_MTH2_Nudt15"/>
    <property type="match status" value="1"/>
</dbReference>
<protein>
    <submittedName>
        <fullName evidence="4">Nudix domain-containing protein</fullName>
    </submittedName>
</protein>